<evidence type="ECO:0000256" key="6">
    <source>
        <dbReference type="ARBA" id="ARBA00022898"/>
    </source>
</evidence>
<dbReference type="AlphaFoldDB" id="A0A0F9QLQ7"/>
<dbReference type="PANTHER" id="PTHR11986:SF79">
    <property type="entry name" value="ACETYLORNITHINE AMINOTRANSFERASE, MITOCHONDRIAL"/>
    <property type="match status" value="1"/>
</dbReference>
<comment type="pathway">
    <text evidence="7">Amino-acid biosynthesis.</text>
</comment>
<organism evidence="8">
    <name type="scientific">marine sediment metagenome</name>
    <dbReference type="NCBI Taxonomy" id="412755"/>
    <lineage>
        <taxon>unclassified sequences</taxon>
        <taxon>metagenomes</taxon>
        <taxon>ecological metagenomes</taxon>
    </lineage>
</organism>
<keyword evidence="3" id="KW-0032">Aminotransferase</keyword>
<evidence type="ECO:0000256" key="3">
    <source>
        <dbReference type="ARBA" id="ARBA00022576"/>
    </source>
</evidence>
<sequence>MNKIIELENKYHIQTYGRFPVVFVKGKKQYLFDHKGKKYLDFLSGLGVTSIGHSNQAVIKAVENQLEKLTHVSNLFYTEPQAMLAKKLVEVSIKNGQVFFANSGAEANEAAVKLVRRWAKIGGRAKPEIITAYNSFHGRTLKMVAATGQPDKQKPFEPLPPGFKHVEFNDIKALKKAITTQTAAVMLEVIQGEGGVYPADKKYLKDVVALCKQKKMLLIFDEVQTGLARTGKLFAYENYEVKPDILTVAKALGNGFPIGACIASKKVASVFKKGEHGSTFGGGPIPCSAALAVLSFMQKKKIAKKAADTGEYLKALINDELGDHIEEIRGLGLMIGIKTKKKIASKVTNKALEKGLIVNNIGEQTVRLLPPLIIGKKDCKKAVKILKKVFKEIG</sequence>
<evidence type="ECO:0000256" key="4">
    <source>
        <dbReference type="ARBA" id="ARBA00022605"/>
    </source>
</evidence>
<dbReference type="PANTHER" id="PTHR11986">
    <property type="entry name" value="AMINOTRANSFERASE CLASS III"/>
    <property type="match status" value="1"/>
</dbReference>
<dbReference type="SUPFAM" id="SSF53383">
    <property type="entry name" value="PLP-dependent transferases"/>
    <property type="match status" value="1"/>
</dbReference>
<dbReference type="GO" id="GO:0005739">
    <property type="term" value="C:mitochondrion"/>
    <property type="evidence" value="ECO:0007669"/>
    <property type="project" value="UniProtKB-SubCell"/>
</dbReference>
<dbReference type="InterPro" id="IPR015424">
    <property type="entry name" value="PyrdxlP-dep_Trfase"/>
</dbReference>
<gene>
    <name evidence="8" type="ORF">LCGC14_1078930</name>
</gene>
<keyword evidence="4" id="KW-0028">Amino-acid biosynthesis</keyword>
<dbReference type="Gene3D" id="3.40.640.10">
    <property type="entry name" value="Type I PLP-dependent aspartate aminotransferase-like (Major domain)"/>
    <property type="match status" value="1"/>
</dbReference>
<accession>A0A0F9QLQ7</accession>
<dbReference type="Gene3D" id="3.90.1150.10">
    <property type="entry name" value="Aspartate Aminotransferase, domain 1"/>
    <property type="match status" value="1"/>
</dbReference>
<comment type="cofactor">
    <cofactor evidence="1">
        <name>pyridoxal 5'-phosphate</name>
        <dbReference type="ChEBI" id="CHEBI:597326"/>
    </cofactor>
</comment>
<comment type="caution">
    <text evidence="8">The sequence shown here is derived from an EMBL/GenBank/DDBJ whole genome shotgun (WGS) entry which is preliminary data.</text>
</comment>
<dbReference type="FunFam" id="3.40.640.10:FF:000004">
    <property type="entry name" value="Acetylornithine aminotransferase"/>
    <property type="match status" value="1"/>
</dbReference>
<comment type="subcellular location">
    <subcellularLocation>
        <location evidence="2">Mitochondrion</location>
    </subcellularLocation>
</comment>
<evidence type="ECO:0000256" key="1">
    <source>
        <dbReference type="ARBA" id="ARBA00001933"/>
    </source>
</evidence>
<dbReference type="InterPro" id="IPR005814">
    <property type="entry name" value="Aminotrans_3"/>
</dbReference>
<evidence type="ECO:0008006" key="9">
    <source>
        <dbReference type="Google" id="ProtNLM"/>
    </source>
</evidence>
<evidence type="ECO:0000256" key="2">
    <source>
        <dbReference type="ARBA" id="ARBA00004173"/>
    </source>
</evidence>
<dbReference type="InterPro" id="IPR050103">
    <property type="entry name" value="Class-III_PLP-dep_AT"/>
</dbReference>
<dbReference type="GO" id="GO:0030170">
    <property type="term" value="F:pyridoxal phosphate binding"/>
    <property type="evidence" value="ECO:0007669"/>
    <property type="project" value="InterPro"/>
</dbReference>
<dbReference type="GO" id="GO:0006526">
    <property type="term" value="P:L-arginine biosynthetic process"/>
    <property type="evidence" value="ECO:0007669"/>
    <property type="project" value="UniProtKB-ARBA"/>
</dbReference>
<protein>
    <recommendedName>
        <fullName evidence="9">Acetylornithine transaminase</fullName>
    </recommendedName>
</protein>
<evidence type="ECO:0000256" key="5">
    <source>
        <dbReference type="ARBA" id="ARBA00022679"/>
    </source>
</evidence>
<evidence type="ECO:0000313" key="8">
    <source>
        <dbReference type="EMBL" id="KKN06278.1"/>
    </source>
</evidence>
<dbReference type="NCBIfam" id="TIGR00707">
    <property type="entry name" value="argD"/>
    <property type="match status" value="1"/>
</dbReference>
<proteinExistence type="inferred from homology"/>
<dbReference type="InterPro" id="IPR015422">
    <property type="entry name" value="PyrdxlP-dep_Trfase_small"/>
</dbReference>
<dbReference type="InterPro" id="IPR004636">
    <property type="entry name" value="AcOrn/SuccOrn_fam"/>
</dbReference>
<dbReference type="CDD" id="cd00610">
    <property type="entry name" value="OAT_like"/>
    <property type="match status" value="1"/>
</dbReference>
<dbReference type="Pfam" id="PF00202">
    <property type="entry name" value="Aminotran_3"/>
    <property type="match status" value="1"/>
</dbReference>
<dbReference type="InterPro" id="IPR015421">
    <property type="entry name" value="PyrdxlP-dep_Trfase_major"/>
</dbReference>
<dbReference type="HAMAP" id="MF_01107">
    <property type="entry name" value="ArgD_aminotrans_3"/>
    <property type="match status" value="1"/>
</dbReference>
<dbReference type="GO" id="GO:0008483">
    <property type="term" value="F:transaminase activity"/>
    <property type="evidence" value="ECO:0007669"/>
    <property type="project" value="UniProtKB-KW"/>
</dbReference>
<dbReference type="EMBL" id="LAZR01004708">
    <property type="protein sequence ID" value="KKN06278.1"/>
    <property type="molecule type" value="Genomic_DNA"/>
</dbReference>
<keyword evidence="5" id="KW-0808">Transferase</keyword>
<evidence type="ECO:0000256" key="7">
    <source>
        <dbReference type="ARBA" id="ARBA00029440"/>
    </source>
</evidence>
<dbReference type="PIRSF" id="PIRSF000521">
    <property type="entry name" value="Transaminase_4ab_Lys_Orn"/>
    <property type="match status" value="1"/>
</dbReference>
<keyword evidence="6" id="KW-0663">Pyridoxal phosphate</keyword>
<dbReference type="GO" id="GO:0042802">
    <property type="term" value="F:identical protein binding"/>
    <property type="evidence" value="ECO:0007669"/>
    <property type="project" value="TreeGrafter"/>
</dbReference>
<dbReference type="NCBIfam" id="NF002325">
    <property type="entry name" value="PRK01278.1"/>
    <property type="match status" value="1"/>
</dbReference>
<dbReference type="PROSITE" id="PS00600">
    <property type="entry name" value="AA_TRANSFER_CLASS_3"/>
    <property type="match status" value="1"/>
</dbReference>
<reference evidence="8" key="1">
    <citation type="journal article" date="2015" name="Nature">
        <title>Complex archaea that bridge the gap between prokaryotes and eukaryotes.</title>
        <authorList>
            <person name="Spang A."/>
            <person name="Saw J.H."/>
            <person name="Jorgensen S.L."/>
            <person name="Zaremba-Niedzwiedzka K."/>
            <person name="Martijn J."/>
            <person name="Lind A.E."/>
            <person name="van Eijk R."/>
            <person name="Schleper C."/>
            <person name="Guy L."/>
            <person name="Ettema T.J."/>
        </authorList>
    </citation>
    <scope>NUCLEOTIDE SEQUENCE</scope>
</reference>
<dbReference type="InterPro" id="IPR049704">
    <property type="entry name" value="Aminotrans_3_PPA_site"/>
</dbReference>
<name>A0A0F9QLQ7_9ZZZZ</name>